<feature type="modified residue" description="4-aspartylphosphate" evidence="5">
    <location>
        <position position="59"/>
    </location>
</feature>
<dbReference type="InterPro" id="IPR011006">
    <property type="entry name" value="CheY-like_superfamily"/>
</dbReference>
<dbReference type="Pfam" id="PF00072">
    <property type="entry name" value="Response_reg"/>
    <property type="match status" value="1"/>
</dbReference>
<keyword evidence="1" id="KW-0963">Cytoplasm</keyword>
<reference evidence="9" key="1">
    <citation type="submission" date="2018-12" db="EMBL/GenBank/DDBJ databases">
        <title>Complete genome sequence of Paenibacillus sp. MBLB1234.</title>
        <authorList>
            <person name="Nam Y.-D."/>
            <person name="Kang J."/>
            <person name="Chung W.-H."/>
            <person name="Park Y.S."/>
        </authorList>
    </citation>
    <scope>NUCLEOTIDE SEQUENCE [LARGE SCALE GENOMIC DNA]</scope>
    <source>
        <strain evidence="9">MBLB1234</strain>
    </source>
</reference>
<keyword evidence="9" id="KW-1185">Reference proteome</keyword>
<dbReference type="PROSITE" id="PS50930">
    <property type="entry name" value="HTH_LYTTR"/>
    <property type="match status" value="1"/>
</dbReference>
<dbReference type="OrthoDB" id="9809318at2"/>
<dbReference type="SMART" id="SM00448">
    <property type="entry name" value="REC"/>
    <property type="match status" value="1"/>
</dbReference>
<dbReference type="InterPro" id="IPR001789">
    <property type="entry name" value="Sig_transdc_resp-reg_receiver"/>
</dbReference>
<evidence type="ECO:0000313" key="9">
    <source>
        <dbReference type="Proteomes" id="UP000270678"/>
    </source>
</evidence>
<protein>
    <submittedName>
        <fullName evidence="8">DNA-binding response regulator</fullName>
    </submittedName>
</protein>
<evidence type="ECO:0000259" key="6">
    <source>
        <dbReference type="PROSITE" id="PS50110"/>
    </source>
</evidence>
<keyword evidence="2" id="KW-0902">Two-component regulatory system</keyword>
<evidence type="ECO:0000256" key="5">
    <source>
        <dbReference type="PROSITE-ProRule" id="PRU00169"/>
    </source>
</evidence>
<dbReference type="Proteomes" id="UP000270678">
    <property type="component" value="Chromosome"/>
</dbReference>
<dbReference type="KEGG" id="plut:EI981_02005"/>
<dbReference type="Gene3D" id="3.40.50.2300">
    <property type="match status" value="1"/>
</dbReference>
<dbReference type="GO" id="GO:0003677">
    <property type="term" value="F:DNA binding"/>
    <property type="evidence" value="ECO:0007669"/>
    <property type="project" value="UniProtKB-KW"/>
</dbReference>
<evidence type="ECO:0000256" key="3">
    <source>
        <dbReference type="ARBA" id="ARBA00023159"/>
    </source>
</evidence>
<evidence type="ECO:0000313" key="8">
    <source>
        <dbReference type="EMBL" id="AZS13364.1"/>
    </source>
</evidence>
<dbReference type="SMART" id="SM00850">
    <property type="entry name" value="LytTR"/>
    <property type="match status" value="1"/>
</dbReference>
<dbReference type="PANTHER" id="PTHR37299">
    <property type="entry name" value="TRANSCRIPTIONAL REGULATOR-RELATED"/>
    <property type="match status" value="1"/>
</dbReference>
<dbReference type="PROSITE" id="PS50110">
    <property type="entry name" value="RESPONSE_REGULATORY"/>
    <property type="match status" value="1"/>
</dbReference>
<dbReference type="InterPro" id="IPR046947">
    <property type="entry name" value="LytR-like"/>
</dbReference>
<dbReference type="AlphaFoldDB" id="A0A3Q9I620"/>
<keyword evidence="8" id="KW-0238">DNA-binding</keyword>
<dbReference type="PANTHER" id="PTHR37299:SF3">
    <property type="entry name" value="STAGE 0 SPORULATION PROTEIN A HOMOLOG"/>
    <property type="match status" value="1"/>
</dbReference>
<feature type="domain" description="Response regulatory" evidence="6">
    <location>
        <begin position="2"/>
        <end position="126"/>
    </location>
</feature>
<accession>A0A3Q9I620</accession>
<sequence>MNIFILEDNLIQQQRLERIVKELCLKHQIRYRNLFSTAKPDHLLAQIENAADHQLYFLDLEIKNEKHTGLEVAQEIRRTDPYGTIVFVTTHSELAPKTFAYRVAALDFIEKDLPEDEFIHKVEACLLLADERRTVPISTDLFSFENKYTSFQIPFSEILYFETMEIAHKIRLIAKSKTFEFYAELNEIAGYDERLFRCHRAFVVNLANIRSIDKKNRLVLFAHGARCSVSRRLQKETIEKMESLRQREFPD</sequence>
<evidence type="ECO:0000256" key="4">
    <source>
        <dbReference type="ARBA" id="ARBA00037164"/>
    </source>
</evidence>
<name>A0A3Q9I620_9BACL</name>
<proteinExistence type="predicted"/>
<dbReference type="RefSeq" id="WP_126994966.1">
    <property type="nucleotide sequence ID" value="NZ_CP034346.1"/>
</dbReference>
<dbReference type="CDD" id="cd17533">
    <property type="entry name" value="REC_LytTR_AgrA-like"/>
    <property type="match status" value="1"/>
</dbReference>
<evidence type="ECO:0000259" key="7">
    <source>
        <dbReference type="PROSITE" id="PS50930"/>
    </source>
</evidence>
<evidence type="ECO:0000256" key="2">
    <source>
        <dbReference type="ARBA" id="ARBA00023012"/>
    </source>
</evidence>
<dbReference type="EMBL" id="CP034346">
    <property type="protein sequence ID" value="AZS13364.1"/>
    <property type="molecule type" value="Genomic_DNA"/>
</dbReference>
<evidence type="ECO:0000256" key="1">
    <source>
        <dbReference type="ARBA" id="ARBA00022490"/>
    </source>
</evidence>
<dbReference type="Pfam" id="PF04397">
    <property type="entry name" value="LytTR"/>
    <property type="match status" value="1"/>
</dbReference>
<dbReference type="InterPro" id="IPR007492">
    <property type="entry name" value="LytTR_DNA-bd_dom"/>
</dbReference>
<keyword evidence="3" id="KW-0010">Activator</keyword>
<dbReference type="GO" id="GO:0000156">
    <property type="term" value="F:phosphorelay response regulator activity"/>
    <property type="evidence" value="ECO:0007669"/>
    <property type="project" value="InterPro"/>
</dbReference>
<dbReference type="Gene3D" id="2.40.50.1020">
    <property type="entry name" value="LytTr DNA-binding domain"/>
    <property type="match status" value="1"/>
</dbReference>
<organism evidence="8 9">
    <name type="scientific">Paenibacillus lutimineralis</name>
    <dbReference type="NCBI Taxonomy" id="2707005"/>
    <lineage>
        <taxon>Bacteria</taxon>
        <taxon>Bacillati</taxon>
        <taxon>Bacillota</taxon>
        <taxon>Bacilli</taxon>
        <taxon>Bacillales</taxon>
        <taxon>Paenibacillaceae</taxon>
        <taxon>Paenibacillus</taxon>
    </lineage>
</organism>
<dbReference type="SUPFAM" id="SSF52172">
    <property type="entry name" value="CheY-like"/>
    <property type="match status" value="1"/>
</dbReference>
<gene>
    <name evidence="8" type="ORF">EI981_02005</name>
</gene>
<keyword evidence="5" id="KW-0597">Phosphoprotein</keyword>
<feature type="domain" description="HTH LytTR-type" evidence="7">
    <location>
        <begin position="142"/>
        <end position="243"/>
    </location>
</feature>
<comment type="function">
    <text evidence="4">Required for high-level post-exponential phase expression of a series of secreted proteins.</text>
</comment>